<sequence length="149" mass="16259">MKVGQAGPACRQAGKSDKKHILGLWQGATENSTVCNNLLDDIERINPSAAASLRKGLEETLTVHHLGVTGLLRKTLSTTNPIESCFSVTRTITGRVKRWSGGDMVQRWAVAALLRAEKKSKRVKATEREIPKLVAALGQKSLDRKEMVA</sequence>
<evidence type="ECO:0000313" key="1">
    <source>
        <dbReference type="EMBL" id="OGL55224.1"/>
    </source>
</evidence>
<gene>
    <name evidence="1" type="ORF">A3G31_09655</name>
</gene>
<name>A0A1F7SPW1_9BACT</name>
<evidence type="ECO:0000313" key="2">
    <source>
        <dbReference type="Proteomes" id="UP000178082"/>
    </source>
</evidence>
<dbReference type="EMBL" id="MGDI01000003">
    <property type="protein sequence ID" value="OGL55224.1"/>
    <property type="molecule type" value="Genomic_DNA"/>
</dbReference>
<reference evidence="1 2" key="1">
    <citation type="journal article" date="2016" name="Nat. Commun.">
        <title>Thousands of microbial genomes shed light on interconnected biogeochemical processes in an aquifer system.</title>
        <authorList>
            <person name="Anantharaman K."/>
            <person name="Brown C.T."/>
            <person name="Hug L.A."/>
            <person name="Sharon I."/>
            <person name="Castelle C.J."/>
            <person name="Probst A.J."/>
            <person name="Thomas B.C."/>
            <person name="Singh A."/>
            <person name="Wilkins M.J."/>
            <person name="Karaoz U."/>
            <person name="Brodie E.L."/>
            <person name="Williams K.H."/>
            <person name="Hubbard S.S."/>
            <person name="Banfield J.F."/>
        </authorList>
    </citation>
    <scope>NUCLEOTIDE SEQUENCE [LARGE SCALE GENOMIC DNA]</scope>
</reference>
<evidence type="ECO:0008006" key="3">
    <source>
        <dbReference type="Google" id="ProtNLM"/>
    </source>
</evidence>
<dbReference type="AlphaFoldDB" id="A0A1F7SPW1"/>
<proteinExistence type="predicted"/>
<comment type="caution">
    <text evidence="1">The sequence shown here is derived from an EMBL/GenBank/DDBJ whole genome shotgun (WGS) entry which is preliminary data.</text>
</comment>
<protein>
    <recommendedName>
        <fullName evidence="3">Mutator family transposase</fullName>
    </recommendedName>
</protein>
<dbReference type="Proteomes" id="UP000178082">
    <property type="component" value="Unassembled WGS sequence"/>
</dbReference>
<dbReference type="STRING" id="1817883.A3G31_09655"/>
<organism evidence="1 2">
    <name type="scientific">Candidatus Schekmanbacteria bacterium RIFCSPLOWO2_12_FULL_38_15</name>
    <dbReference type="NCBI Taxonomy" id="1817883"/>
    <lineage>
        <taxon>Bacteria</taxon>
        <taxon>Candidatus Schekmaniibacteriota</taxon>
    </lineage>
</organism>
<accession>A0A1F7SPW1</accession>